<name>A0A2I0A2H3_9ASPA</name>
<keyword evidence="3 9" id="KW-0349">Heme</keyword>
<dbReference type="Pfam" id="PF00067">
    <property type="entry name" value="p450"/>
    <property type="match status" value="1"/>
</dbReference>
<evidence type="ECO:0000256" key="2">
    <source>
        <dbReference type="ARBA" id="ARBA00010617"/>
    </source>
</evidence>
<dbReference type="InterPro" id="IPR002401">
    <property type="entry name" value="Cyt_P450_E_grp-I"/>
</dbReference>
<dbReference type="EMBL" id="KZ452037">
    <property type="protein sequence ID" value="PKA49745.1"/>
    <property type="molecule type" value="Genomic_DNA"/>
</dbReference>
<evidence type="ECO:0000256" key="7">
    <source>
        <dbReference type="ARBA" id="ARBA00023004"/>
    </source>
</evidence>
<evidence type="ECO:0000256" key="9">
    <source>
        <dbReference type="PIRSR" id="PIRSR602401-1"/>
    </source>
</evidence>
<sequence length="266" mass="29451">MTSTVSSRSRKRGPWILERAYIVSCGLGPSWSRLPRTRHPVGQGGSGSGAARRRLLGEKKRKVNPNVIVFSLLQPRRTSNRWSSPLPSSSATPPFVVGRSLVVSEHDLPNLPFLYAVVKETLSHHPAAPLSLPRLVSEDCEVDGCLIPLGSTVLVNIWAIGRDLVAWPDDPLAFRPDRFLDGGDDKDVDVRGSDFELIQFGPGRRFCAGMNLGLRMVQFIKATLVHAFDWELPEKLDMNLSFGLTLHRTVPLMVRPVPRLESVAYA</sequence>
<evidence type="ECO:0000256" key="10">
    <source>
        <dbReference type="RuleBase" id="RU000461"/>
    </source>
</evidence>
<comment type="cofactor">
    <cofactor evidence="1 9">
        <name>heme</name>
        <dbReference type="ChEBI" id="CHEBI:30413"/>
    </cofactor>
</comment>
<evidence type="ECO:0000256" key="5">
    <source>
        <dbReference type="ARBA" id="ARBA00022857"/>
    </source>
</evidence>
<gene>
    <name evidence="11" type="primary">CYP75B2</name>
    <name evidence="11" type="ORF">AXF42_Ash004286</name>
</gene>
<evidence type="ECO:0000313" key="11">
    <source>
        <dbReference type="EMBL" id="PKA49745.1"/>
    </source>
</evidence>
<dbReference type="PROSITE" id="PS00086">
    <property type="entry name" value="CYTOCHROME_P450"/>
    <property type="match status" value="1"/>
</dbReference>
<keyword evidence="4 9" id="KW-0479">Metal-binding</keyword>
<comment type="similarity">
    <text evidence="2 10">Belongs to the cytochrome P450 family.</text>
</comment>
<dbReference type="InterPro" id="IPR017972">
    <property type="entry name" value="Cyt_P450_CS"/>
</dbReference>
<reference evidence="11 12" key="1">
    <citation type="journal article" date="2017" name="Nature">
        <title>The Apostasia genome and the evolution of orchids.</title>
        <authorList>
            <person name="Zhang G.Q."/>
            <person name="Liu K.W."/>
            <person name="Li Z."/>
            <person name="Lohaus R."/>
            <person name="Hsiao Y.Y."/>
            <person name="Niu S.C."/>
            <person name="Wang J.Y."/>
            <person name="Lin Y.C."/>
            <person name="Xu Q."/>
            <person name="Chen L.J."/>
            <person name="Yoshida K."/>
            <person name="Fujiwara S."/>
            <person name="Wang Z.W."/>
            <person name="Zhang Y.Q."/>
            <person name="Mitsuda N."/>
            <person name="Wang M."/>
            <person name="Liu G.H."/>
            <person name="Pecoraro L."/>
            <person name="Huang H.X."/>
            <person name="Xiao X.J."/>
            <person name="Lin M."/>
            <person name="Wu X.Y."/>
            <person name="Wu W.L."/>
            <person name="Chen Y.Y."/>
            <person name="Chang S.B."/>
            <person name="Sakamoto S."/>
            <person name="Ohme-Takagi M."/>
            <person name="Yagi M."/>
            <person name="Zeng S.J."/>
            <person name="Shen C.Y."/>
            <person name="Yeh C.M."/>
            <person name="Luo Y.B."/>
            <person name="Tsai W.C."/>
            <person name="Van de Peer Y."/>
            <person name="Liu Z.J."/>
        </authorList>
    </citation>
    <scope>NUCLEOTIDE SEQUENCE [LARGE SCALE GENOMIC DNA]</scope>
    <source>
        <strain evidence="12">cv. Shenzhen</strain>
        <tissue evidence="11">Stem</tissue>
    </source>
</reference>
<dbReference type="InterPro" id="IPR001128">
    <property type="entry name" value="Cyt_P450"/>
</dbReference>
<protein>
    <submittedName>
        <fullName evidence="11">Flavonoid 3'-monooxygenase</fullName>
        <ecNumber evidence="11">1.14.13.21</ecNumber>
    </submittedName>
</protein>
<dbReference type="GO" id="GO:0004497">
    <property type="term" value="F:monooxygenase activity"/>
    <property type="evidence" value="ECO:0007669"/>
    <property type="project" value="UniProtKB-KW"/>
</dbReference>
<keyword evidence="7 9" id="KW-0408">Iron</keyword>
<keyword evidence="5" id="KW-0521">NADP</keyword>
<dbReference type="SUPFAM" id="SSF48264">
    <property type="entry name" value="Cytochrome P450"/>
    <property type="match status" value="1"/>
</dbReference>
<evidence type="ECO:0000256" key="6">
    <source>
        <dbReference type="ARBA" id="ARBA00023002"/>
    </source>
</evidence>
<dbReference type="PRINTS" id="PR00463">
    <property type="entry name" value="EP450I"/>
</dbReference>
<dbReference type="Proteomes" id="UP000236161">
    <property type="component" value="Unassembled WGS sequence"/>
</dbReference>
<evidence type="ECO:0000256" key="8">
    <source>
        <dbReference type="ARBA" id="ARBA00023033"/>
    </source>
</evidence>
<organism evidence="11 12">
    <name type="scientific">Apostasia shenzhenica</name>
    <dbReference type="NCBI Taxonomy" id="1088818"/>
    <lineage>
        <taxon>Eukaryota</taxon>
        <taxon>Viridiplantae</taxon>
        <taxon>Streptophyta</taxon>
        <taxon>Embryophyta</taxon>
        <taxon>Tracheophyta</taxon>
        <taxon>Spermatophyta</taxon>
        <taxon>Magnoliopsida</taxon>
        <taxon>Liliopsida</taxon>
        <taxon>Asparagales</taxon>
        <taxon>Orchidaceae</taxon>
        <taxon>Apostasioideae</taxon>
        <taxon>Apostasia</taxon>
    </lineage>
</organism>
<keyword evidence="6 10" id="KW-0560">Oxidoreductase</keyword>
<feature type="binding site" description="axial binding residue" evidence="9">
    <location>
        <position position="207"/>
    </location>
    <ligand>
        <name>heme</name>
        <dbReference type="ChEBI" id="CHEBI:30413"/>
    </ligand>
    <ligandPart>
        <name>Fe</name>
        <dbReference type="ChEBI" id="CHEBI:18248"/>
    </ligandPart>
</feature>
<keyword evidence="12" id="KW-1185">Reference proteome</keyword>
<dbReference type="Gene3D" id="1.10.630.10">
    <property type="entry name" value="Cytochrome P450"/>
    <property type="match status" value="1"/>
</dbReference>
<dbReference type="InterPro" id="IPR036396">
    <property type="entry name" value="Cyt_P450_sf"/>
</dbReference>
<accession>A0A2I0A2H3</accession>
<evidence type="ECO:0000313" key="12">
    <source>
        <dbReference type="Proteomes" id="UP000236161"/>
    </source>
</evidence>
<dbReference type="PANTHER" id="PTHR47944:SF18">
    <property type="entry name" value="FLAVONOID 3'-MONOOXYGENASE"/>
    <property type="match status" value="1"/>
</dbReference>
<keyword evidence="8 10" id="KW-0503">Monooxygenase</keyword>
<evidence type="ECO:0000256" key="4">
    <source>
        <dbReference type="ARBA" id="ARBA00022723"/>
    </source>
</evidence>
<dbReference type="PANTHER" id="PTHR47944">
    <property type="entry name" value="CYTOCHROME P450 98A9"/>
    <property type="match status" value="1"/>
</dbReference>
<dbReference type="EC" id="1.14.13.21" evidence="11"/>
<evidence type="ECO:0000256" key="1">
    <source>
        <dbReference type="ARBA" id="ARBA00001971"/>
    </source>
</evidence>
<dbReference type="OrthoDB" id="2789670at2759"/>
<dbReference type="GO" id="GO:0020037">
    <property type="term" value="F:heme binding"/>
    <property type="evidence" value="ECO:0007669"/>
    <property type="project" value="InterPro"/>
</dbReference>
<evidence type="ECO:0000256" key="3">
    <source>
        <dbReference type="ARBA" id="ARBA00022617"/>
    </source>
</evidence>
<dbReference type="GO" id="GO:0016705">
    <property type="term" value="F:oxidoreductase activity, acting on paired donors, with incorporation or reduction of molecular oxygen"/>
    <property type="evidence" value="ECO:0007669"/>
    <property type="project" value="InterPro"/>
</dbReference>
<dbReference type="GO" id="GO:0005506">
    <property type="term" value="F:iron ion binding"/>
    <property type="evidence" value="ECO:0007669"/>
    <property type="project" value="InterPro"/>
</dbReference>
<dbReference type="STRING" id="1088818.A0A2I0A2H3"/>
<dbReference type="AlphaFoldDB" id="A0A2I0A2H3"/>
<proteinExistence type="inferred from homology"/>